<proteinExistence type="predicted"/>
<keyword evidence="3" id="KW-1185">Reference proteome</keyword>
<dbReference type="EMBL" id="VNKQ01000008">
    <property type="protein sequence ID" value="KAG0649424.1"/>
    <property type="molecule type" value="Genomic_DNA"/>
</dbReference>
<evidence type="ECO:0000256" key="1">
    <source>
        <dbReference type="SAM" id="MobiDB-lite"/>
    </source>
</evidence>
<name>A0A9P7AXX4_9HELO</name>
<feature type="region of interest" description="Disordered" evidence="1">
    <location>
        <begin position="426"/>
        <end position="452"/>
    </location>
</feature>
<dbReference type="AlphaFoldDB" id="A0A9P7AXX4"/>
<protein>
    <submittedName>
        <fullName evidence="2">Uncharacterized protein</fullName>
    </submittedName>
</protein>
<evidence type="ECO:0000313" key="2">
    <source>
        <dbReference type="EMBL" id="KAG0649424.1"/>
    </source>
</evidence>
<feature type="compositionally biased region" description="Acidic residues" evidence="1">
    <location>
        <begin position="434"/>
        <end position="446"/>
    </location>
</feature>
<evidence type="ECO:0000313" key="3">
    <source>
        <dbReference type="Proteomes" id="UP000785200"/>
    </source>
</evidence>
<gene>
    <name evidence="2" type="ORF">D0Z07_4486</name>
</gene>
<organism evidence="2 3">
    <name type="scientific">Hyphodiscus hymeniophilus</name>
    <dbReference type="NCBI Taxonomy" id="353542"/>
    <lineage>
        <taxon>Eukaryota</taxon>
        <taxon>Fungi</taxon>
        <taxon>Dikarya</taxon>
        <taxon>Ascomycota</taxon>
        <taxon>Pezizomycotina</taxon>
        <taxon>Leotiomycetes</taxon>
        <taxon>Helotiales</taxon>
        <taxon>Hyphodiscaceae</taxon>
        <taxon>Hyphodiscus</taxon>
    </lineage>
</organism>
<comment type="caution">
    <text evidence="2">The sequence shown here is derived from an EMBL/GenBank/DDBJ whole genome shotgun (WGS) entry which is preliminary data.</text>
</comment>
<reference evidence="2" key="1">
    <citation type="submission" date="2019-07" db="EMBL/GenBank/DDBJ databases">
        <title>Hyphodiscus hymeniophilus genome sequencing and assembly.</title>
        <authorList>
            <person name="Kramer G."/>
            <person name="Nodwell J."/>
        </authorList>
    </citation>
    <scope>NUCLEOTIDE SEQUENCE</scope>
    <source>
        <strain evidence="2">ATCC 34498</strain>
    </source>
</reference>
<dbReference type="Proteomes" id="UP000785200">
    <property type="component" value="Unassembled WGS sequence"/>
</dbReference>
<accession>A0A9P7AXX4</accession>
<sequence length="452" mass="51944">MAQHLLIPPHICMLDGPDYPNTTSSGKSRYDEIIEENDRLKALLLDNGISWAPQKLKESVKFHKMKTRKSAVTAYQQLPHLPMEIQLRILGFAMKCPFPIIDPFSKPRLEHLTKEEQMQRKKYPVQGRKLFFNNSFVFTQVITLEAFSLASHELRSTIKSVDLRVVGKYYDDEASKRDIFAMSYHPTVQSLKIPIHARPKGAALDHGIHAYCWQQFTDFMKHLQISSKSNRLSKLFPSLMRMKLDLVNFCEHLHFPGPACSTVLRWHTGPFLDELIVTGIPEDDPQEGPEHMFTHLVKDEGVFGTGPPLFVSQSKFLKPLTPLGLAVRVIRADEDTKIRRLLQFKDKNVRRVRASLDPADGKPPKAFYAPGKTIWKFTQDSLKNPERRWIEFDRESGFPADDIEMWSDEDDLAMYGSDENPFGLHGDPLFFPNDDMEDDMEDDDDMPALLDT</sequence>
<dbReference type="OrthoDB" id="5279415at2759"/>